<comment type="caution">
    <text evidence="2">The sequence shown here is derived from an EMBL/GenBank/DDBJ whole genome shotgun (WGS) entry which is preliminary data.</text>
</comment>
<evidence type="ECO:0000256" key="1">
    <source>
        <dbReference type="SAM" id="SignalP"/>
    </source>
</evidence>
<dbReference type="EMBL" id="JAMFLX010000001">
    <property type="protein sequence ID" value="MCL6268342.1"/>
    <property type="molecule type" value="Genomic_DNA"/>
</dbReference>
<proteinExistence type="predicted"/>
<dbReference type="Proteomes" id="UP001203338">
    <property type="component" value="Unassembled WGS sequence"/>
</dbReference>
<gene>
    <name evidence="2" type="ORF">M3P05_00065</name>
</gene>
<name>A0ABT0PC58_9GAMM</name>
<organism evidence="2 3">
    <name type="scientific">Parendozoicomonas callyspongiae</name>
    <dbReference type="NCBI Taxonomy" id="2942213"/>
    <lineage>
        <taxon>Bacteria</taxon>
        <taxon>Pseudomonadati</taxon>
        <taxon>Pseudomonadota</taxon>
        <taxon>Gammaproteobacteria</taxon>
        <taxon>Oceanospirillales</taxon>
        <taxon>Endozoicomonadaceae</taxon>
        <taxon>Parendozoicomonas</taxon>
    </lineage>
</organism>
<accession>A0ABT0PC58</accession>
<keyword evidence="3" id="KW-1185">Reference proteome</keyword>
<keyword evidence="1" id="KW-0732">Signal</keyword>
<reference evidence="2 3" key="1">
    <citation type="submission" date="2022-05" db="EMBL/GenBank/DDBJ databases">
        <authorList>
            <person name="Park J.-S."/>
        </authorList>
    </citation>
    <scope>NUCLEOTIDE SEQUENCE [LARGE SCALE GENOMIC DNA]</scope>
    <source>
        <strain evidence="2 3">2012CJ34-2</strain>
    </source>
</reference>
<evidence type="ECO:0000313" key="3">
    <source>
        <dbReference type="Proteomes" id="UP001203338"/>
    </source>
</evidence>
<evidence type="ECO:0000313" key="2">
    <source>
        <dbReference type="EMBL" id="MCL6268342.1"/>
    </source>
</evidence>
<dbReference type="RefSeq" id="WP_249697172.1">
    <property type="nucleotide sequence ID" value="NZ_JAMFLX010000001.1"/>
</dbReference>
<protein>
    <submittedName>
        <fullName evidence="2">Uncharacterized protein</fullName>
    </submittedName>
</protein>
<sequence>MMKPAAILLIFCQWLFASVSLYAHSMDLGHDSLEDVHVHFEQSSEPASQEADSDNSPHIHFSLDPVVHHLTFNSNHISSWSLLGDQHWYNQIYQPPLPPPTSYPLKDYSNTDRKHVLRQGAPVCKETLRNICYFVQFHG</sequence>
<feature type="chain" id="PRO_5047529072" evidence="1">
    <location>
        <begin position="24"/>
        <end position="139"/>
    </location>
</feature>
<feature type="signal peptide" evidence="1">
    <location>
        <begin position="1"/>
        <end position="23"/>
    </location>
</feature>